<protein>
    <submittedName>
        <fullName evidence="1 2">Uncharacterized protein</fullName>
    </submittedName>
</protein>
<dbReference type="EnsemblPlants" id="Pp3c5_1240V3.1">
    <property type="protein sequence ID" value="PAC:32953066.CDS.1"/>
    <property type="gene ID" value="Pp3c5_1240"/>
</dbReference>
<reference evidence="2" key="3">
    <citation type="submission" date="2020-12" db="UniProtKB">
        <authorList>
            <consortium name="EnsemblPlants"/>
        </authorList>
    </citation>
    <scope>IDENTIFICATION</scope>
</reference>
<sequence length="57" mass="6427">MLTFFMFPTSTGSIGWDVHASFLRRQVGTDKCEWQAVIAGRTRPDIPGRRDALVLAF</sequence>
<evidence type="ECO:0000313" key="3">
    <source>
        <dbReference type="Proteomes" id="UP000006727"/>
    </source>
</evidence>
<name>A0A2K1KHZ2_PHYPA</name>
<evidence type="ECO:0000313" key="2">
    <source>
        <dbReference type="EnsemblPlants" id="PAC:32953066.CDS.1"/>
    </source>
</evidence>
<dbReference type="PaxDb" id="3218-PP1S72_15V6.1"/>
<gene>
    <name evidence="1" type="ORF">PHYPA_007075</name>
</gene>
<dbReference type="EMBL" id="ABEU02000005">
    <property type="protein sequence ID" value="PNR53400.1"/>
    <property type="molecule type" value="Genomic_DNA"/>
</dbReference>
<dbReference type="AlphaFoldDB" id="A0A2K1KHZ2"/>
<reference evidence="1 3" key="1">
    <citation type="journal article" date="2008" name="Science">
        <title>The Physcomitrella genome reveals evolutionary insights into the conquest of land by plants.</title>
        <authorList>
            <person name="Rensing S."/>
            <person name="Lang D."/>
            <person name="Zimmer A."/>
            <person name="Terry A."/>
            <person name="Salamov A."/>
            <person name="Shapiro H."/>
            <person name="Nishiyama T."/>
            <person name="Perroud P.-F."/>
            <person name="Lindquist E."/>
            <person name="Kamisugi Y."/>
            <person name="Tanahashi T."/>
            <person name="Sakakibara K."/>
            <person name="Fujita T."/>
            <person name="Oishi K."/>
            <person name="Shin-I T."/>
            <person name="Kuroki Y."/>
            <person name="Toyoda A."/>
            <person name="Suzuki Y."/>
            <person name="Hashimoto A."/>
            <person name="Yamaguchi K."/>
            <person name="Sugano A."/>
            <person name="Kohara Y."/>
            <person name="Fujiyama A."/>
            <person name="Anterola A."/>
            <person name="Aoki S."/>
            <person name="Ashton N."/>
            <person name="Barbazuk W.B."/>
            <person name="Barker E."/>
            <person name="Bennetzen J."/>
            <person name="Bezanilla M."/>
            <person name="Blankenship R."/>
            <person name="Cho S.H."/>
            <person name="Dutcher S."/>
            <person name="Estelle M."/>
            <person name="Fawcett J.A."/>
            <person name="Gundlach H."/>
            <person name="Hanada K."/>
            <person name="Heyl A."/>
            <person name="Hicks K.A."/>
            <person name="Hugh J."/>
            <person name="Lohr M."/>
            <person name="Mayer K."/>
            <person name="Melkozernov A."/>
            <person name="Murata T."/>
            <person name="Nelson D."/>
            <person name="Pils B."/>
            <person name="Prigge M."/>
            <person name="Reiss B."/>
            <person name="Renner T."/>
            <person name="Rombauts S."/>
            <person name="Rushton P."/>
            <person name="Sanderfoot A."/>
            <person name="Schween G."/>
            <person name="Shiu S.-H."/>
            <person name="Stueber K."/>
            <person name="Theodoulou F.L."/>
            <person name="Tu H."/>
            <person name="Van de Peer Y."/>
            <person name="Verrier P.J."/>
            <person name="Waters E."/>
            <person name="Wood A."/>
            <person name="Yang L."/>
            <person name="Cove D."/>
            <person name="Cuming A."/>
            <person name="Hasebe M."/>
            <person name="Lucas S."/>
            <person name="Mishler D.B."/>
            <person name="Reski R."/>
            <person name="Grigoriev I."/>
            <person name="Quatrano R.S."/>
            <person name="Boore J.L."/>
        </authorList>
    </citation>
    <scope>NUCLEOTIDE SEQUENCE [LARGE SCALE GENOMIC DNA]</scope>
    <source>
        <strain evidence="2 3">cv. Gransden 2004</strain>
    </source>
</reference>
<accession>A0A2K1KHZ2</accession>
<reference evidence="1 3" key="2">
    <citation type="journal article" date="2018" name="Plant J.">
        <title>The Physcomitrella patens chromosome-scale assembly reveals moss genome structure and evolution.</title>
        <authorList>
            <person name="Lang D."/>
            <person name="Ullrich K.K."/>
            <person name="Murat F."/>
            <person name="Fuchs J."/>
            <person name="Jenkins J."/>
            <person name="Haas F.B."/>
            <person name="Piednoel M."/>
            <person name="Gundlach H."/>
            <person name="Van Bel M."/>
            <person name="Meyberg R."/>
            <person name="Vives C."/>
            <person name="Morata J."/>
            <person name="Symeonidi A."/>
            <person name="Hiss M."/>
            <person name="Muchero W."/>
            <person name="Kamisugi Y."/>
            <person name="Saleh O."/>
            <person name="Blanc G."/>
            <person name="Decker E.L."/>
            <person name="van Gessel N."/>
            <person name="Grimwood J."/>
            <person name="Hayes R.D."/>
            <person name="Graham S.W."/>
            <person name="Gunter L.E."/>
            <person name="McDaniel S.F."/>
            <person name="Hoernstein S.N.W."/>
            <person name="Larsson A."/>
            <person name="Li F.W."/>
            <person name="Perroud P.F."/>
            <person name="Phillips J."/>
            <person name="Ranjan P."/>
            <person name="Rokshar D.S."/>
            <person name="Rothfels C.J."/>
            <person name="Schneider L."/>
            <person name="Shu S."/>
            <person name="Stevenson D.W."/>
            <person name="Thummler F."/>
            <person name="Tillich M."/>
            <person name="Villarreal Aguilar J.C."/>
            <person name="Widiez T."/>
            <person name="Wong G.K."/>
            <person name="Wymore A."/>
            <person name="Zhang Y."/>
            <person name="Zimmer A.D."/>
            <person name="Quatrano R.S."/>
            <person name="Mayer K.F.X."/>
            <person name="Goodstein D."/>
            <person name="Casacuberta J.M."/>
            <person name="Vandepoele K."/>
            <person name="Reski R."/>
            <person name="Cuming A.C."/>
            <person name="Tuskan G.A."/>
            <person name="Maumus F."/>
            <person name="Salse J."/>
            <person name="Schmutz J."/>
            <person name="Rensing S.A."/>
        </authorList>
    </citation>
    <scope>NUCLEOTIDE SEQUENCE [LARGE SCALE GENOMIC DNA]</scope>
    <source>
        <strain evidence="2 3">cv. Gransden 2004</strain>
    </source>
</reference>
<organism evidence="1">
    <name type="scientific">Physcomitrium patens</name>
    <name type="common">Spreading-leaved earth moss</name>
    <name type="synonym">Physcomitrella patens</name>
    <dbReference type="NCBI Taxonomy" id="3218"/>
    <lineage>
        <taxon>Eukaryota</taxon>
        <taxon>Viridiplantae</taxon>
        <taxon>Streptophyta</taxon>
        <taxon>Embryophyta</taxon>
        <taxon>Bryophyta</taxon>
        <taxon>Bryophytina</taxon>
        <taxon>Bryopsida</taxon>
        <taxon>Funariidae</taxon>
        <taxon>Funariales</taxon>
        <taxon>Funariaceae</taxon>
        <taxon>Physcomitrium</taxon>
    </lineage>
</organism>
<dbReference type="Proteomes" id="UP000006727">
    <property type="component" value="Chromosome 5"/>
</dbReference>
<dbReference type="InParanoid" id="A0A2K1KHZ2"/>
<proteinExistence type="predicted"/>
<evidence type="ECO:0000313" key="1">
    <source>
        <dbReference type="EMBL" id="PNR53400.1"/>
    </source>
</evidence>
<dbReference type="Gramene" id="Pp3c5_1240V3.1">
    <property type="protein sequence ID" value="PAC:32953066.CDS.1"/>
    <property type="gene ID" value="Pp3c5_1240"/>
</dbReference>
<keyword evidence="3" id="KW-1185">Reference proteome</keyword>